<feature type="transmembrane region" description="Helical" evidence="1">
    <location>
        <begin position="86"/>
        <end position="106"/>
    </location>
</feature>
<feature type="transmembrane region" description="Helical" evidence="1">
    <location>
        <begin position="139"/>
        <end position="154"/>
    </location>
</feature>
<feature type="transmembrane region" description="Helical" evidence="1">
    <location>
        <begin position="354"/>
        <end position="373"/>
    </location>
</feature>
<name>A0A0G0DVD9_9BACT</name>
<sequence length="596" mass="69452">MQSIKEFLKKYGIYLLIASCLILGLSLLYFKNATLDDDLYLFETSIMTEALKRGEWIGHYAVGTHGFLLKLPVALAFLLTGPSLAVATIWNILLACLSIYLFYTFLKKYFNQVYALLGTLLLFANFQFILNLPTYMREVPVFLAVIVFLNLIAYKKPYWMVGLSLLLMFDAKEYVMYMILPAYLLYILFKEWKGFNVKTLWVYIKSYTQILLPTTVFITLMITTSIIPINAYALSVIPGVTEGGITYNLKHFDTEIATINRIDLDASEIPTLFNNETVVGKVLNTGIEYFGKLIYPRSFSFLSVPKVIFFPALLTSIMLFKNAIKKKDSVFISLALVLWSFISIFILRASFDRYLFPILPVVFFFFVIFIKGIIKERKKFATILIITLLLTISGLFFEVDYVWIKIVLNILVFAMYIFYYFYHEKLKHLYLWIMTILSVITFSVIAFFFYANGQIHQYLLWGNDYEVRKVIKLFDNSEKILMNDPGWDILVKVYRDDNRYDPEWKWKLNKWVPRQSGLKMFEKLDSFVISGKTIEADRTRIINSGIDKVVLAVSTVEGNPFIHQDRLESYLEADWLSLRDTVDLKNKIIYIFEVVK</sequence>
<feature type="transmembrane region" description="Helical" evidence="1">
    <location>
        <begin position="380"/>
        <end position="397"/>
    </location>
</feature>
<dbReference type="AlphaFoldDB" id="A0A0G0DVD9"/>
<dbReference type="EMBL" id="LBRE01000003">
    <property type="protein sequence ID" value="KKP92926.1"/>
    <property type="molecule type" value="Genomic_DNA"/>
</dbReference>
<feature type="transmembrane region" description="Helical" evidence="1">
    <location>
        <begin position="329"/>
        <end position="348"/>
    </location>
</feature>
<evidence type="ECO:0000256" key="1">
    <source>
        <dbReference type="SAM" id="Phobius"/>
    </source>
</evidence>
<evidence type="ECO:0000313" key="3">
    <source>
        <dbReference type="Proteomes" id="UP000034140"/>
    </source>
</evidence>
<feature type="transmembrane region" description="Helical" evidence="1">
    <location>
        <begin position="12"/>
        <end position="30"/>
    </location>
</feature>
<feature type="transmembrane region" description="Helical" evidence="1">
    <location>
        <begin position="210"/>
        <end position="233"/>
    </location>
</feature>
<protein>
    <submittedName>
        <fullName evidence="2">Uncharacterized protein</fullName>
    </submittedName>
</protein>
<dbReference type="Proteomes" id="UP000034140">
    <property type="component" value="Unassembled WGS sequence"/>
</dbReference>
<keyword evidence="1" id="KW-1133">Transmembrane helix</keyword>
<feature type="transmembrane region" description="Helical" evidence="1">
    <location>
        <begin position="112"/>
        <end position="132"/>
    </location>
</feature>
<evidence type="ECO:0000313" key="2">
    <source>
        <dbReference type="EMBL" id="KKP92926.1"/>
    </source>
</evidence>
<keyword evidence="1" id="KW-0472">Membrane</keyword>
<comment type="caution">
    <text evidence="2">The sequence shown here is derived from an EMBL/GenBank/DDBJ whole genome shotgun (WGS) entry which is preliminary data.</text>
</comment>
<gene>
    <name evidence="2" type="ORF">UR96_C0003G0052</name>
</gene>
<proteinExistence type="predicted"/>
<feature type="transmembrane region" description="Helical" evidence="1">
    <location>
        <begin position="429"/>
        <end position="450"/>
    </location>
</feature>
<reference evidence="2 3" key="1">
    <citation type="journal article" date="2015" name="Nature">
        <title>rRNA introns, odd ribosomes, and small enigmatic genomes across a large radiation of phyla.</title>
        <authorList>
            <person name="Brown C.T."/>
            <person name="Hug L.A."/>
            <person name="Thomas B.C."/>
            <person name="Sharon I."/>
            <person name="Castelle C.J."/>
            <person name="Singh A."/>
            <person name="Wilkins M.J."/>
            <person name="Williams K.H."/>
            <person name="Banfield J.F."/>
        </authorList>
    </citation>
    <scope>NUCLEOTIDE SEQUENCE [LARGE SCALE GENOMIC DNA]</scope>
</reference>
<feature type="transmembrane region" description="Helical" evidence="1">
    <location>
        <begin position="57"/>
        <end position="79"/>
    </location>
</feature>
<keyword evidence="1" id="KW-0812">Transmembrane</keyword>
<feature type="transmembrane region" description="Helical" evidence="1">
    <location>
        <begin position="299"/>
        <end position="320"/>
    </location>
</feature>
<feature type="transmembrane region" description="Helical" evidence="1">
    <location>
        <begin position="174"/>
        <end position="189"/>
    </location>
</feature>
<accession>A0A0G0DVD9</accession>
<feature type="transmembrane region" description="Helical" evidence="1">
    <location>
        <begin position="403"/>
        <end position="422"/>
    </location>
</feature>
<organism evidence="2 3">
    <name type="scientific">candidate division WS6 bacterium GW2011_GWC1_36_11</name>
    <dbReference type="NCBI Taxonomy" id="1619090"/>
    <lineage>
        <taxon>Bacteria</taxon>
        <taxon>Candidatus Dojkabacteria</taxon>
    </lineage>
</organism>